<evidence type="ECO:0000256" key="1">
    <source>
        <dbReference type="SAM" id="SignalP"/>
    </source>
</evidence>
<accession>A0ABX4EJP0</accession>
<feature type="signal peptide" evidence="1">
    <location>
        <begin position="1"/>
        <end position="19"/>
    </location>
</feature>
<proteinExistence type="predicted"/>
<gene>
    <name evidence="2" type="ORF">CIK91_03675</name>
</gene>
<dbReference type="EMBL" id="NPJF01000023">
    <property type="protein sequence ID" value="OYP56419.1"/>
    <property type="molecule type" value="Genomic_DNA"/>
</dbReference>
<dbReference type="RefSeq" id="WP_094448167.1">
    <property type="nucleotide sequence ID" value="NZ_CP091801.1"/>
</dbReference>
<organism evidence="2 3">
    <name type="scientific">Segatella bryantii</name>
    <name type="common">Prevotella bryantii</name>
    <dbReference type="NCBI Taxonomy" id="77095"/>
    <lineage>
        <taxon>Bacteria</taxon>
        <taxon>Pseudomonadati</taxon>
        <taxon>Bacteroidota</taxon>
        <taxon>Bacteroidia</taxon>
        <taxon>Bacteroidales</taxon>
        <taxon>Prevotellaceae</taxon>
        <taxon>Segatella</taxon>
    </lineage>
</organism>
<name>A0ABX4EJP0_SEGBR</name>
<keyword evidence="3" id="KW-1185">Reference proteome</keyword>
<evidence type="ECO:0000313" key="3">
    <source>
        <dbReference type="Proteomes" id="UP000216189"/>
    </source>
</evidence>
<sequence length="319" mass="33791">MKKSLLFATLLAASLTANAQVEWTMVSAKDAVTVPDAIITSVGIKTNAPVLGKGLSYNGVDVAHKDKTGNNVNWIGDGSTGYIKIQPTNAQVAGADSKMVTPDANRNLASAASDEEAMYIDFYAETVNTEDILDVESIEFDATKIGTDGAMVNAAVFYNEDPSLGATTWLITPENADAVDGEGGGTNPEGMGGHWNGVTDETWTTTNDAGYRPDRNDGSKKLNGENCVTHFTIPITNVPEDAYGITVRVYVYGISSNKQMLIHNVKINGGVKGKYVTGISTVKAEAAAKDVPTYNLAGQKVSKDFKGVVIKNGKKSILK</sequence>
<comment type="caution">
    <text evidence="2">The sequence shown here is derived from an EMBL/GenBank/DDBJ whole genome shotgun (WGS) entry which is preliminary data.</text>
</comment>
<reference evidence="2 3" key="1">
    <citation type="submission" date="2017-08" db="EMBL/GenBank/DDBJ databases">
        <title>Comparative genomics of non-oral Prevotella species.</title>
        <authorList>
            <person name="Accetto T."/>
            <person name="Nograsek B."/>
            <person name="Avgustin G."/>
        </authorList>
    </citation>
    <scope>NUCLEOTIDE SEQUENCE [LARGE SCALE GENOMIC DNA]</scope>
    <source>
        <strain evidence="2 3">TC1-1</strain>
    </source>
</reference>
<protein>
    <submittedName>
        <fullName evidence="2">Uncharacterized protein</fullName>
    </submittedName>
</protein>
<evidence type="ECO:0000313" key="2">
    <source>
        <dbReference type="EMBL" id="OYP56419.1"/>
    </source>
</evidence>
<dbReference type="Proteomes" id="UP000216189">
    <property type="component" value="Unassembled WGS sequence"/>
</dbReference>
<keyword evidence="1" id="KW-0732">Signal</keyword>
<feature type="chain" id="PRO_5045264908" evidence="1">
    <location>
        <begin position="20"/>
        <end position="319"/>
    </location>
</feature>